<keyword evidence="4" id="KW-1185">Reference proteome</keyword>
<accession>A0A369K828</accession>
<evidence type="ECO:0000256" key="2">
    <source>
        <dbReference type="SAM" id="SignalP"/>
    </source>
</evidence>
<sequence>MPSFSAIFLLATTAFAALSSAAPILNLGDANTIGNIAAAPVAGINSKITLVDKREDVLHTLPIIFTTVETRLASVSEKLNAIDAVTGTEVEAVTPIINEVKEILTVAIAEVHALVGHPIEFILSVEGRVLSIPEVAYLLSSVSTLVLGVIALVFKTVSVAGAHVVLPLLVEVAHLLVALITAVTGIVEGLLVILAPILGPVIALLYNLGLGDVVAVINAIL</sequence>
<keyword evidence="1" id="KW-0812">Transmembrane</keyword>
<keyword evidence="1" id="KW-1133">Transmembrane helix</keyword>
<gene>
    <name evidence="3" type="ORF">Hypma_013928</name>
</gene>
<comment type="caution">
    <text evidence="3">The sequence shown here is derived from an EMBL/GenBank/DDBJ whole genome shotgun (WGS) entry which is preliminary data.</text>
</comment>
<feature type="transmembrane region" description="Helical" evidence="1">
    <location>
        <begin position="193"/>
        <end position="220"/>
    </location>
</feature>
<reference evidence="3" key="1">
    <citation type="submission" date="2018-04" db="EMBL/GenBank/DDBJ databases">
        <title>Whole genome sequencing of Hypsizygus marmoreus.</title>
        <authorList>
            <person name="Choi I.-G."/>
            <person name="Min B."/>
            <person name="Kim J.-G."/>
            <person name="Kim S."/>
            <person name="Oh Y.-L."/>
            <person name="Kong W.-S."/>
            <person name="Park H."/>
            <person name="Jeong J."/>
            <person name="Song E.-S."/>
        </authorList>
    </citation>
    <scope>NUCLEOTIDE SEQUENCE [LARGE SCALE GENOMIC DNA]</scope>
    <source>
        <strain evidence="3">51987-8</strain>
    </source>
</reference>
<protein>
    <submittedName>
        <fullName evidence="3">Uncharacterized protein</fullName>
    </submittedName>
</protein>
<feature type="signal peptide" evidence="2">
    <location>
        <begin position="1"/>
        <end position="21"/>
    </location>
</feature>
<evidence type="ECO:0000313" key="4">
    <source>
        <dbReference type="Proteomes" id="UP000076154"/>
    </source>
</evidence>
<feature type="transmembrane region" description="Helical" evidence="1">
    <location>
        <begin position="135"/>
        <end position="154"/>
    </location>
</feature>
<feature type="chain" id="PRO_5017083269" evidence="2">
    <location>
        <begin position="22"/>
        <end position="221"/>
    </location>
</feature>
<name>A0A369K828_HYPMA</name>
<proteinExistence type="predicted"/>
<organism evidence="3 4">
    <name type="scientific">Hypsizygus marmoreus</name>
    <name type="common">White beech mushroom</name>
    <name type="synonym">Agaricus marmoreus</name>
    <dbReference type="NCBI Taxonomy" id="39966"/>
    <lineage>
        <taxon>Eukaryota</taxon>
        <taxon>Fungi</taxon>
        <taxon>Dikarya</taxon>
        <taxon>Basidiomycota</taxon>
        <taxon>Agaricomycotina</taxon>
        <taxon>Agaricomycetes</taxon>
        <taxon>Agaricomycetidae</taxon>
        <taxon>Agaricales</taxon>
        <taxon>Tricholomatineae</taxon>
        <taxon>Lyophyllaceae</taxon>
        <taxon>Hypsizygus</taxon>
    </lineage>
</organism>
<dbReference type="Proteomes" id="UP000076154">
    <property type="component" value="Unassembled WGS sequence"/>
</dbReference>
<dbReference type="AlphaFoldDB" id="A0A369K828"/>
<keyword evidence="2" id="KW-0732">Signal</keyword>
<dbReference type="InParanoid" id="A0A369K828"/>
<feature type="transmembrane region" description="Helical" evidence="1">
    <location>
        <begin position="166"/>
        <end position="187"/>
    </location>
</feature>
<evidence type="ECO:0000256" key="1">
    <source>
        <dbReference type="SAM" id="Phobius"/>
    </source>
</evidence>
<keyword evidence="1" id="KW-0472">Membrane</keyword>
<evidence type="ECO:0000313" key="3">
    <source>
        <dbReference type="EMBL" id="RDB30068.1"/>
    </source>
</evidence>
<dbReference type="EMBL" id="LUEZ02000009">
    <property type="protein sequence ID" value="RDB30068.1"/>
    <property type="molecule type" value="Genomic_DNA"/>
</dbReference>
<dbReference type="OrthoDB" id="3070063at2759"/>